<evidence type="ECO:0000256" key="3">
    <source>
        <dbReference type="ARBA" id="ARBA00004613"/>
    </source>
</evidence>
<evidence type="ECO:0000313" key="8">
    <source>
        <dbReference type="EMBL" id="TXB62549.1"/>
    </source>
</evidence>
<reference evidence="8 9" key="1">
    <citation type="submission" date="2019-08" db="EMBL/GenBank/DDBJ databases">
        <title>Genome of Phaeodactylibacter luteus.</title>
        <authorList>
            <person name="Bowman J.P."/>
        </authorList>
    </citation>
    <scope>NUCLEOTIDE SEQUENCE [LARGE SCALE GENOMIC DNA]</scope>
    <source>
        <strain evidence="8 9">KCTC 42180</strain>
    </source>
</reference>
<comment type="subcellular location">
    <subcellularLocation>
        <location evidence="1">Cell envelope</location>
    </subcellularLocation>
    <subcellularLocation>
        <location evidence="2">Cell outer membrane</location>
    </subcellularLocation>
    <subcellularLocation>
        <location evidence="3">Secreted</location>
    </subcellularLocation>
</comment>
<dbReference type="GO" id="GO:0009279">
    <property type="term" value="C:cell outer membrane"/>
    <property type="evidence" value="ECO:0007669"/>
    <property type="project" value="UniProtKB-SubCell"/>
</dbReference>
<keyword evidence="7" id="KW-0998">Cell outer membrane</keyword>
<gene>
    <name evidence="8" type="ORF">FRY97_13710</name>
</gene>
<accession>A0A5C6RKW3</accession>
<dbReference type="AlphaFoldDB" id="A0A5C6RKW3"/>
<dbReference type="NCBIfam" id="TIGR01376">
    <property type="entry name" value="POMP_repeat"/>
    <property type="match status" value="1"/>
</dbReference>
<keyword evidence="9" id="KW-1185">Reference proteome</keyword>
<dbReference type="Proteomes" id="UP000321580">
    <property type="component" value="Unassembled WGS sequence"/>
</dbReference>
<dbReference type="Gene3D" id="2.160.20.10">
    <property type="entry name" value="Single-stranded right-handed beta-helix, Pectin lyase-like"/>
    <property type="match status" value="1"/>
</dbReference>
<evidence type="ECO:0000256" key="6">
    <source>
        <dbReference type="ARBA" id="ARBA00023136"/>
    </source>
</evidence>
<dbReference type="EMBL" id="VOOR01000028">
    <property type="protein sequence ID" value="TXB62549.1"/>
    <property type="molecule type" value="Genomic_DNA"/>
</dbReference>
<keyword evidence="6" id="KW-0472">Membrane</keyword>
<protein>
    <recommendedName>
        <fullName evidence="10">DUF1565 domain-containing protein</fullName>
    </recommendedName>
</protein>
<dbReference type="SUPFAM" id="SSF51126">
    <property type="entry name" value="Pectin lyase-like"/>
    <property type="match status" value="1"/>
</dbReference>
<evidence type="ECO:0000256" key="4">
    <source>
        <dbReference type="ARBA" id="ARBA00022525"/>
    </source>
</evidence>
<evidence type="ECO:0000256" key="1">
    <source>
        <dbReference type="ARBA" id="ARBA00004196"/>
    </source>
</evidence>
<evidence type="ECO:0000313" key="9">
    <source>
        <dbReference type="Proteomes" id="UP000321580"/>
    </source>
</evidence>
<dbReference type="OrthoDB" id="8901262at2"/>
<name>A0A5C6RKW3_9BACT</name>
<proteinExistence type="predicted"/>
<keyword evidence="5" id="KW-0732">Signal</keyword>
<evidence type="ECO:0000256" key="7">
    <source>
        <dbReference type="ARBA" id="ARBA00023237"/>
    </source>
</evidence>
<evidence type="ECO:0008006" key="10">
    <source>
        <dbReference type="Google" id="ProtNLM"/>
    </source>
</evidence>
<dbReference type="InterPro" id="IPR011050">
    <property type="entry name" value="Pectin_lyase_fold/virulence"/>
</dbReference>
<evidence type="ECO:0000256" key="2">
    <source>
        <dbReference type="ARBA" id="ARBA00004442"/>
    </source>
</evidence>
<keyword evidence="4" id="KW-0964">Secreted</keyword>
<evidence type="ECO:0000256" key="5">
    <source>
        <dbReference type="ARBA" id="ARBA00022729"/>
    </source>
</evidence>
<comment type="caution">
    <text evidence="8">The sequence shown here is derived from an EMBL/GenBank/DDBJ whole genome shotgun (WGS) entry which is preliminary data.</text>
</comment>
<dbReference type="InterPro" id="IPR003368">
    <property type="entry name" value="POMP_repeat"/>
</dbReference>
<sequence>MPLLSTCFPRRVEDFSNFEKQNGVKRLTILFILALAFGQAQAKVYFVKQGGQGDGSSWASALGSLHQALQAAVYGDEIWVARGTYFTTSGTNRSLYFQIKDGVKLYGGFAGQELAVSERNVEANQTILSGEIGTPSPDDNAYTVVFTKNVSAATVVDGFIITGGTANVQAEGDVFTPESCGGGWYNIAQNGTSSPVIKNCKFIDNHAREGAGLYNIAENGSSEPTIEFCQFISNSAKLDGGAIFNGAKGTGAVATGQIKNVRFEYNTADYGGCIVNRAFAGQVNPMIHKCNFSNNRAKVRGAVVYNDFSNGGQSKAVMFNNITGSNNVSSVGEPVSSRSGVSAQQGY</sequence>
<dbReference type="GO" id="GO:0005576">
    <property type="term" value="C:extracellular region"/>
    <property type="evidence" value="ECO:0007669"/>
    <property type="project" value="UniProtKB-SubCell"/>
</dbReference>
<dbReference type="InterPro" id="IPR012334">
    <property type="entry name" value="Pectin_lyas_fold"/>
</dbReference>
<organism evidence="8 9">
    <name type="scientific">Phaeodactylibacter luteus</name>
    <dbReference type="NCBI Taxonomy" id="1564516"/>
    <lineage>
        <taxon>Bacteria</taxon>
        <taxon>Pseudomonadati</taxon>
        <taxon>Bacteroidota</taxon>
        <taxon>Saprospiria</taxon>
        <taxon>Saprospirales</taxon>
        <taxon>Haliscomenobacteraceae</taxon>
        <taxon>Phaeodactylibacter</taxon>
    </lineage>
</organism>